<dbReference type="UniPathway" id="UPA00223">
    <property type="reaction ID" value="UER00999"/>
</dbReference>
<evidence type="ECO:0000256" key="6">
    <source>
        <dbReference type="ARBA" id="ARBA00022842"/>
    </source>
</evidence>
<dbReference type="PROSITE" id="PS50975">
    <property type="entry name" value="ATP_GRASP"/>
    <property type="match status" value="1"/>
</dbReference>
<evidence type="ECO:0000256" key="3">
    <source>
        <dbReference type="ARBA" id="ARBA00022723"/>
    </source>
</evidence>
<dbReference type="Gene3D" id="3.40.50.261">
    <property type="entry name" value="Succinyl-CoA synthetase domains"/>
    <property type="match status" value="1"/>
</dbReference>
<feature type="binding site" evidence="7">
    <location>
        <position position="99"/>
    </location>
    <ligand>
        <name>ATP</name>
        <dbReference type="ChEBI" id="CHEBI:30616"/>
    </ligand>
</feature>
<dbReference type="NCBIfam" id="NF001913">
    <property type="entry name" value="PRK00696.1"/>
    <property type="match status" value="1"/>
</dbReference>
<dbReference type="PANTHER" id="PTHR11815">
    <property type="entry name" value="SUCCINYL-COA SYNTHETASE BETA CHAIN"/>
    <property type="match status" value="1"/>
</dbReference>
<evidence type="ECO:0000256" key="4">
    <source>
        <dbReference type="ARBA" id="ARBA00022741"/>
    </source>
</evidence>
<dbReference type="Pfam" id="PF00549">
    <property type="entry name" value="Ligase_CoA"/>
    <property type="match status" value="1"/>
</dbReference>
<dbReference type="RefSeq" id="WP_174448282.1">
    <property type="nucleotide sequence ID" value="NZ_AP018732.1"/>
</dbReference>
<dbReference type="OrthoDB" id="146449at2157"/>
<dbReference type="PANTHER" id="PTHR11815:SF10">
    <property type="entry name" value="SUCCINATE--COA LIGASE [GDP-FORMING] SUBUNIT BETA, MITOCHONDRIAL"/>
    <property type="match status" value="1"/>
</dbReference>
<dbReference type="SUPFAM" id="SSF56059">
    <property type="entry name" value="Glutathione synthetase ATP-binding domain-like"/>
    <property type="match status" value="1"/>
</dbReference>
<comment type="subunit">
    <text evidence="7">Heterotetramer of two alpha and two beta subunits.</text>
</comment>
<dbReference type="AlphaFoldDB" id="A0A4P2VCX5"/>
<sequence>MRLYEYEGKLLFSKAGMKIPGQTLLRTPEDAERAAPGAKYPVVLKAQVLVGGRGKAGGVKVAKNPEEFVRYAKEILGMTIKGEKVVAVLAADYVQIDRELYLSIIVDRSTRKYMILHSDKGGIDIEEVARQSPEHIFRTPFDPFVGVKEYHAREVTRNLGLDKSFIPIVLDMLRRMHEGVMLHYNADLVEINPLAVSGSTLVPVDAKVTIDDNAPEQVVSELKEVLGRDPSEGEVHEFNYVKLDGYVGIIGNGAGLTMATMDEVQYFGGKPADFLDIGGGAERDIVMDATKLLLSDPDVKAIFVNILGGITRCDEVASGIVEALNKSGSKKPIVIRLVGTNEEEGRRILEKAGISYYTEMDEAARAAVKAAGVAM</sequence>
<dbReference type="InterPro" id="IPR013650">
    <property type="entry name" value="ATP-grasp_succ-CoA_synth-type"/>
</dbReference>
<feature type="binding site" evidence="7">
    <location>
        <begin position="52"/>
        <end position="54"/>
    </location>
    <ligand>
        <name>ATP</name>
        <dbReference type="ChEBI" id="CHEBI:30616"/>
    </ligand>
</feature>
<dbReference type="PROSITE" id="PS01217">
    <property type="entry name" value="SUCCINYL_COA_LIG_3"/>
    <property type="match status" value="1"/>
</dbReference>
<keyword evidence="3 7" id="KW-0479">Metal-binding</keyword>
<name>A0A4P2VCX5_9ARCH</name>
<feature type="domain" description="ATP-grasp" evidence="8">
    <location>
        <begin position="9"/>
        <end position="223"/>
    </location>
</feature>
<dbReference type="SUPFAM" id="SSF52210">
    <property type="entry name" value="Succinyl-CoA synthetase domains"/>
    <property type="match status" value="1"/>
</dbReference>
<accession>A0A4P2VCX5</accession>
<proteinExistence type="inferred from homology"/>
<dbReference type="InterPro" id="IPR005811">
    <property type="entry name" value="SUCC_ACL_C"/>
</dbReference>
<dbReference type="Gene3D" id="3.30.470.20">
    <property type="entry name" value="ATP-grasp fold, B domain"/>
    <property type="match status" value="1"/>
</dbReference>
<evidence type="ECO:0000313" key="10">
    <source>
        <dbReference type="Proteomes" id="UP000509448"/>
    </source>
</evidence>
<dbReference type="GO" id="GO:0004776">
    <property type="term" value="F:succinate-CoA ligase (GDP-forming) activity"/>
    <property type="evidence" value="ECO:0007669"/>
    <property type="project" value="RHEA"/>
</dbReference>
<feature type="binding site" evidence="7">
    <location>
        <position position="94"/>
    </location>
    <ligand>
        <name>ATP</name>
        <dbReference type="ChEBI" id="CHEBI:30616"/>
    </ligand>
</feature>
<evidence type="ECO:0000256" key="2">
    <source>
        <dbReference type="ARBA" id="ARBA00022598"/>
    </source>
</evidence>
<feature type="binding site" evidence="7">
    <location>
        <position position="45"/>
    </location>
    <ligand>
        <name>ATP</name>
        <dbReference type="ChEBI" id="CHEBI:30616"/>
    </ligand>
</feature>
<dbReference type="PIRSF" id="PIRSF001554">
    <property type="entry name" value="SucCS_beta"/>
    <property type="match status" value="1"/>
</dbReference>
<reference evidence="9 10" key="1">
    <citation type="journal article" date="2019" name="ISME J.">
        <title>Isolation and characterization of a thermophilic sulfur- and iron-reducing thaumarchaeote from a terrestrial acidic hot spring.</title>
        <authorList>
            <person name="Kato S."/>
            <person name="Itoh T."/>
            <person name="Yuki M."/>
            <person name="Nagamori M."/>
            <person name="Ohnishi M."/>
            <person name="Uematsu K."/>
            <person name="Suzuki K."/>
            <person name="Takashina T."/>
            <person name="Ohkuma M."/>
        </authorList>
    </citation>
    <scope>NUCLEOTIDE SEQUENCE [LARGE SCALE GENOMIC DNA]</scope>
    <source>
        <strain evidence="9 10">NAS-02</strain>
    </source>
</reference>
<dbReference type="Pfam" id="PF08442">
    <property type="entry name" value="ATP-grasp_2"/>
    <property type="match status" value="1"/>
</dbReference>
<dbReference type="InterPro" id="IPR013815">
    <property type="entry name" value="ATP_grasp_subdomain_1"/>
</dbReference>
<comment type="cofactor">
    <cofactor evidence="7">
        <name>Mg(2+)</name>
        <dbReference type="ChEBI" id="CHEBI:18420"/>
    </cofactor>
    <text evidence="7">Binds 1 Mg(2+) ion per subunit.</text>
</comment>
<comment type="catalytic activity">
    <reaction evidence="7">
        <text>succinate + ATP + CoA = succinyl-CoA + ADP + phosphate</text>
        <dbReference type="Rhea" id="RHEA:17661"/>
        <dbReference type="ChEBI" id="CHEBI:30031"/>
        <dbReference type="ChEBI" id="CHEBI:30616"/>
        <dbReference type="ChEBI" id="CHEBI:43474"/>
        <dbReference type="ChEBI" id="CHEBI:57287"/>
        <dbReference type="ChEBI" id="CHEBI:57292"/>
        <dbReference type="ChEBI" id="CHEBI:456216"/>
        <dbReference type="EC" id="6.2.1.5"/>
    </reaction>
</comment>
<dbReference type="EMBL" id="AP018732">
    <property type="protein sequence ID" value="BBE42001.1"/>
    <property type="molecule type" value="Genomic_DNA"/>
</dbReference>
<dbReference type="GO" id="GO:0042709">
    <property type="term" value="C:succinate-CoA ligase complex"/>
    <property type="evidence" value="ECO:0007669"/>
    <property type="project" value="TreeGrafter"/>
</dbReference>
<dbReference type="GeneID" id="55584428"/>
<dbReference type="GO" id="GO:0000287">
    <property type="term" value="F:magnesium ion binding"/>
    <property type="evidence" value="ECO:0007669"/>
    <property type="project" value="UniProtKB-UniRule"/>
</dbReference>
<dbReference type="InterPro" id="IPR011761">
    <property type="entry name" value="ATP-grasp"/>
</dbReference>
<dbReference type="EC" id="6.2.1.5" evidence="7"/>
<keyword evidence="1 7" id="KW-0816">Tricarboxylic acid cycle</keyword>
<dbReference type="FunFam" id="3.40.50.261:FF:000007">
    <property type="entry name" value="Succinate--CoA ligase [ADP-forming] subunit beta"/>
    <property type="match status" value="1"/>
</dbReference>
<dbReference type="HAMAP" id="MF_00558">
    <property type="entry name" value="Succ_CoA_beta"/>
    <property type="match status" value="1"/>
</dbReference>
<feature type="binding site" evidence="7">
    <location>
        <begin position="309"/>
        <end position="311"/>
    </location>
    <ligand>
        <name>substrate</name>
        <note>ligand shared with subunit alpha</note>
    </ligand>
</feature>
<dbReference type="InterPro" id="IPR005809">
    <property type="entry name" value="Succ_CoA_ligase-like_bsu"/>
</dbReference>
<evidence type="ECO:0000313" key="9">
    <source>
        <dbReference type="EMBL" id="BBE42001.1"/>
    </source>
</evidence>
<feature type="binding site" evidence="7">
    <location>
        <position position="192"/>
    </location>
    <ligand>
        <name>Mg(2+)</name>
        <dbReference type="ChEBI" id="CHEBI:18420"/>
    </ligand>
</feature>
<dbReference type="GO" id="GO:0004775">
    <property type="term" value="F:succinate-CoA ligase (ADP-forming) activity"/>
    <property type="evidence" value="ECO:0007669"/>
    <property type="project" value="UniProtKB-UniRule"/>
</dbReference>
<evidence type="ECO:0000256" key="7">
    <source>
        <dbReference type="HAMAP-Rule" id="MF_00558"/>
    </source>
</evidence>
<evidence type="ECO:0000259" key="8">
    <source>
        <dbReference type="PROSITE" id="PS50975"/>
    </source>
</evidence>
<comment type="catalytic activity">
    <reaction evidence="7">
        <text>GTP + succinate + CoA = succinyl-CoA + GDP + phosphate</text>
        <dbReference type="Rhea" id="RHEA:22120"/>
        <dbReference type="ChEBI" id="CHEBI:30031"/>
        <dbReference type="ChEBI" id="CHEBI:37565"/>
        <dbReference type="ChEBI" id="CHEBI:43474"/>
        <dbReference type="ChEBI" id="CHEBI:57287"/>
        <dbReference type="ChEBI" id="CHEBI:57292"/>
        <dbReference type="ChEBI" id="CHEBI:58189"/>
    </reaction>
</comment>
<dbReference type="InterPro" id="IPR017866">
    <property type="entry name" value="Succ-CoA_synthase_bsu_CS"/>
</dbReference>
<dbReference type="GO" id="GO:0006104">
    <property type="term" value="P:succinyl-CoA metabolic process"/>
    <property type="evidence" value="ECO:0007669"/>
    <property type="project" value="TreeGrafter"/>
</dbReference>
<dbReference type="Proteomes" id="UP000509448">
    <property type="component" value="Chromosome"/>
</dbReference>
<dbReference type="GO" id="GO:0005524">
    <property type="term" value="F:ATP binding"/>
    <property type="evidence" value="ECO:0007669"/>
    <property type="project" value="UniProtKB-UniRule"/>
</dbReference>
<feature type="binding site" evidence="7">
    <location>
        <position position="252"/>
    </location>
    <ligand>
        <name>substrate</name>
        <note>ligand shared with subunit alpha</note>
    </ligand>
</feature>
<keyword evidence="4 7" id="KW-0547">Nucleotide-binding</keyword>
<dbReference type="NCBIfam" id="TIGR01016">
    <property type="entry name" value="sucCoAbeta"/>
    <property type="match status" value="1"/>
</dbReference>
<keyword evidence="6 7" id="KW-0460">Magnesium</keyword>
<keyword evidence="10" id="KW-1185">Reference proteome</keyword>
<dbReference type="GO" id="GO:0006099">
    <property type="term" value="P:tricarboxylic acid cycle"/>
    <property type="evidence" value="ECO:0007669"/>
    <property type="project" value="UniProtKB-UniRule"/>
</dbReference>
<evidence type="ECO:0000256" key="5">
    <source>
        <dbReference type="ARBA" id="ARBA00022840"/>
    </source>
</evidence>
<evidence type="ECO:0000256" key="1">
    <source>
        <dbReference type="ARBA" id="ARBA00022532"/>
    </source>
</evidence>
<organism evidence="9 10">
    <name type="scientific">Conexivisphaera calida</name>
    <dbReference type="NCBI Taxonomy" id="1874277"/>
    <lineage>
        <taxon>Archaea</taxon>
        <taxon>Nitrososphaerota</taxon>
        <taxon>Conexivisphaeria</taxon>
        <taxon>Conexivisphaerales</taxon>
        <taxon>Conexivisphaeraceae</taxon>
        <taxon>Conexivisphaera</taxon>
    </lineage>
</organism>
<protein>
    <recommendedName>
        <fullName evidence="7">Succinate--CoA ligase [ADP-forming] subunit beta</fullName>
        <ecNumber evidence="7">6.2.1.5</ecNumber>
    </recommendedName>
    <alternativeName>
        <fullName evidence="7">Succinyl-CoA synthetase subunit beta</fullName>
        <shortName evidence="7">SCS-beta</shortName>
    </alternativeName>
</protein>
<comment type="caution">
    <text evidence="7">Lacks conserved residue(s) required for the propagation of feature annotation.</text>
</comment>
<comment type="pathway">
    <text evidence="7">Carbohydrate metabolism; tricarboxylic acid cycle; succinate from succinyl-CoA (ligase route): step 1/1.</text>
</comment>
<gene>
    <name evidence="7" type="primary">sucC</name>
    <name evidence="9" type="ORF">NAS2_0612</name>
</gene>
<comment type="function">
    <text evidence="7">Succinyl-CoA synthetase functions in the citric acid cycle (TCA), coupling the hydrolysis of succinyl-CoA to the synthesis of either ATP or GTP and thus represents the only step of substrate-level phosphorylation in the TCA. The beta subunit provides nucleotide specificity of the enzyme and binds the substrate succinate, while the binding sites for coenzyme A and phosphate are found in the alpha subunit.</text>
</comment>
<feature type="binding site" evidence="7">
    <location>
        <position position="205"/>
    </location>
    <ligand>
        <name>Mg(2+)</name>
        <dbReference type="ChEBI" id="CHEBI:18420"/>
    </ligand>
</feature>
<dbReference type="Gene3D" id="3.30.1490.20">
    <property type="entry name" value="ATP-grasp fold, A domain"/>
    <property type="match status" value="1"/>
</dbReference>
<dbReference type="InterPro" id="IPR016102">
    <property type="entry name" value="Succinyl-CoA_synth-like"/>
</dbReference>
<keyword evidence="2 7" id="KW-0436">Ligase</keyword>
<comment type="similarity">
    <text evidence="7">Belongs to the succinate/malate CoA ligase beta subunit family.</text>
</comment>
<dbReference type="KEGG" id="ccai:NAS2_0612"/>
<keyword evidence="5 7" id="KW-0067">ATP-binding</keyword>